<dbReference type="STRING" id="99883.ENSTNIP00000011147"/>
<evidence type="ECO:0000256" key="1">
    <source>
        <dbReference type="ARBA" id="ARBA00004109"/>
    </source>
</evidence>
<dbReference type="Gene3D" id="1.20.5.170">
    <property type="match status" value="1"/>
</dbReference>
<dbReference type="PANTHER" id="PTHR45616">
    <property type="entry name" value="GATA-TYPE DOMAIN-CONTAINING PROTEIN"/>
    <property type="match status" value="1"/>
</dbReference>
<evidence type="ECO:0000259" key="15">
    <source>
        <dbReference type="PROSITE" id="PS51842"/>
    </source>
</evidence>
<comment type="function">
    <text evidence="9">Together with KRT19, helps to link the contractile apparatus to dystrophin at the costameres of striated muscle.</text>
</comment>
<evidence type="ECO:0000256" key="2">
    <source>
        <dbReference type="ARBA" id="ARBA00004496"/>
    </source>
</evidence>
<dbReference type="GeneTree" id="ENSGT00940000161090"/>
<dbReference type="Gene3D" id="1.20.5.500">
    <property type="entry name" value="Single helix bin"/>
    <property type="match status" value="1"/>
</dbReference>
<dbReference type="Gene3D" id="1.20.5.1160">
    <property type="entry name" value="Vasodilator-stimulated phosphoprotein"/>
    <property type="match status" value="1"/>
</dbReference>
<reference evidence="17" key="1">
    <citation type="journal article" date="2004" name="Nature">
        <title>Genome duplication in the teleost fish Tetraodon nigroviridis reveals the early vertebrate proto-karyotype.</title>
        <authorList>
            <person name="Jaillon O."/>
            <person name="Aury J.-M."/>
            <person name="Brunet F."/>
            <person name="Petit J.-L."/>
            <person name="Stange-Thomann N."/>
            <person name="Mauceli E."/>
            <person name="Bouneau L."/>
            <person name="Fischer C."/>
            <person name="Ozouf-Costaz C."/>
            <person name="Bernot A."/>
            <person name="Nicaud S."/>
            <person name="Jaffe D."/>
            <person name="Fisher S."/>
            <person name="Lutfalla G."/>
            <person name="Dossat C."/>
            <person name="Segurens B."/>
            <person name="Dasilva C."/>
            <person name="Salanoubat M."/>
            <person name="Levy M."/>
            <person name="Boudet N."/>
            <person name="Castellano S."/>
            <person name="Anthouard V."/>
            <person name="Jubin C."/>
            <person name="Castelli V."/>
            <person name="Katinka M."/>
            <person name="Vacherie B."/>
            <person name="Biemont C."/>
            <person name="Skalli Z."/>
            <person name="Cattolico L."/>
            <person name="Poulain J."/>
            <person name="De Berardinis V."/>
            <person name="Cruaud C."/>
            <person name="Duprat S."/>
            <person name="Brottier P."/>
            <person name="Coutanceau J.-P."/>
            <person name="Gouzy J."/>
            <person name="Parra G."/>
            <person name="Lardier G."/>
            <person name="Chapple C."/>
            <person name="McKernan K.J."/>
            <person name="McEwan P."/>
            <person name="Bosak S."/>
            <person name="Kellis M."/>
            <person name="Volff J.-N."/>
            <person name="Guigo R."/>
            <person name="Zody M.C."/>
            <person name="Mesirov J."/>
            <person name="Lindblad-Toh K."/>
            <person name="Birren B."/>
            <person name="Nusbaum C."/>
            <person name="Kahn D."/>
            <person name="Robinson-Rechavi M."/>
            <person name="Laudet V."/>
            <person name="Schachter V."/>
            <person name="Quetier F."/>
            <person name="Saurin W."/>
            <person name="Scarpelli C."/>
            <person name="Wincker P."/>
            <person name="Lander E.S."/>
            <person name="Weissenbach J."/>
            <person name="Roest Crollius H."/>
        </authorList>
    </citation>
    <scope>NUCLEOTIDE SEQUENCE [LARGE SCALE GENOMIC DNA]</scope>
</reference>
<dbReference type="PANTHER" id="PTHR45616:SF26">
    <property type="entry name" value="KERATIN, TYPE II CYTOSKELETAL 8"/>
    <property type="match status" value="1"/>
</dbReference>
<dbReference type="GO" id="GO:0005654">
    <property type="term" value="C:nucleoplasm"/>
    <property type="evidence" value="ECO:0007669"/>
    <property type="project" value="UniProtKB-SubCell"/>
</dbReference>
<evidence type="ECO:0000313" key="16">
    <source>
        <dbReference type="Ensembl" id="ENSTNIP00000011147.1"/>
    </source>
</evidence>
<evidence type="ECO:0000256" key="8">
    <source>
        <dbReference type="ARBA" id="ARBA00023242"/>
    </source>
</evidence>
<evidence type="ECO:0000256" key="13">
    <source>
        <dbReference type="RuleBase" id="RU000685"/>
    </source>
</evidence>
<keyword evidence="8" id="KW-0539">Nucleus</keyword>
<dbReference type="SUPFAM" id="SSF64593">
    <property type="entry name" value="Intermediate filament protein, coiled coil region"/>
    <property type="match status" value="2"/>
</dbReference>
<evidence type="ECO:0000256" key="5">
    <source>
        <dbReference type="ARBA" id="ARBA00022744"/>
    </source>
</evidence>
<comment type="similarity">
    <text evidence="13">Belongs to the intermediate filament family.</text>
</comment>
<evidence type="ECO:0000256" key="7">
    <source>
        <dbReference type="ARBA" id="ARBA00023054"/>
    </source>
</evidence>
<sequence>SKSVPNTNKSREKDDMVGLNDKFVQLIDKVKHLEDENKKLETKLKILKEHEKYGSKIDDVVKHLKNELEEQVENLIRDQDKLKAELRKMQEEVEDTRKKYENEMVKKADLENEFVLTKKDVDDGHLKAVELVLELEDLMGELDFRRVGYDEEIKELESQIQNETVVLQDNGTRSLDMDQVIESFKNQYATMAARSREEVEYWNKKKMDTMVYDAGQREQEVRDLKRDVADLVRHIQRLNADLEVQLRKEKALHMDIHEARTEGDEQLEKTRRDIAQLEEALRRAKQDLAGQICEYQELMNLKLALDIEIATYRKLLEGEEQRYAGAL</sequence>
<proteinExistence type="inferred from homology"/>
<keyword evidence="5" id="KW-0416">Keratin</keyword>
<organism evidence="16 17">
    <name type="scientific">Tetraodon nigroviridis</name>
    <name type="common">Spotted green pufferfish</name>
    <name type="synonym">Chelonodon nigroviridis</name>
    <dbReference type="NCBI Taxonomy" id="99883"/>
    <lineage>
        <taxon>Eukaryota</taxon>
        <taxon>Metazoa</taxon>
        <taxon>Chordata</taxon>
        <taxon>Craniata</taxon>
        <taxon>Vertebrata</taxon>
        <taxon>Euteleostomi</taxon>
        <taxon>Actinopterygii</taxon>
        <taxon>Neopterygii</taxon>
        <taxon>Teleostei</taxon>
        <taxon>Neoteleostei</taxon>
        <taxon>Acanthomorphata</taxon>
        <taxon>Eupercaria</taxon>
        <taxon>Tetraodontiformes</taxon>
        <taxon>Tetradontoidea</taxon>
        <taxon>Tetraodontidae</taxon>
        <taxon>Tetraodon</taxon>
    </lineage>
</organism>
<dbReference type="InterPro" id="IPR018039">
    <property type="entry name" value="IF_conserved"/>
</dbReference>
<evidence type="ECO:0000256" key="10">
    <source>
        <dbReference type="ARBA" id="ARBA00039429"/>
    </source>
</evidence>
<evidence type="ECO:0000256" key="14">
    <source>
        <dbReference type="SAM" id="Coils"/>
    </source>
</evidence>
<dbReference type="InterPro" id="IPR039008">
    <property type="entry name" value="IF_rod_dom"/>
</dbReference>
<evidence type="ECO:0000256" key="3">
    <source>
        <dbReference type="ARBA" id="ARBA00004642"/>
    </source>
</evidence>
<dbReference type="Pfam" id="PF00038">
    <property type="entry name" value="Filament"/>
    <property type="match status" value="1"/>
</dbReference>
<keyword evidence="17" id="KW-1185">Reference proteome</keyword>
<evidence type="ECO:0000313" key="17">
    <source>
        <dbReference type="Proteomes" id="UP000007303"/>
    </source>
</evidence>
<evidence type="ECO:0000256" key="4">
    <source>
        <dbReference type="ARBA" id="ARBA00022490"/>
    </source>
</evidence>
<dbReference type="InterPro" id="IPR003054">
    <property type="entry name" value="Keratin_II"/>
</dbReference>
<dbReference type="HOGENOM" id="CLU_012560_5_1_1"/>
<keyword evidence="7 14" id="KW-0175">Coiled coil</keyword>
<keyword evidence="6 13" id="KW-0403">Intermediate filament</keyword>
<evidence type="ECO:0000256" key="6">
    <source>
        <dbReference type="ARBA" id="ARBA00022754"/>
    </source>
</evidence>
<reference evidence="16" key="3">
    <citation type="submission" date="2025-09" db="UniProtKB">
        <authorList>
            <consortium name="Ensembl"/>
        </authorList>
    </citation>
    <scope>IDENTIFICATION</scope>
</reference>
<comment type="subcellular location">
    <subcellularLocation>
        <location evidence="2">Cytoplasm</location>
    </subcellularLocation>
    <subcellularLocation>
        <location evidence="1">Nucleus matrix</location>
    </subcellularLocation>
    <subcellularLocation>
        <location evidence="3">Nucleus</location>
        <location evidence="3">Nucleoplasm</location>
    </subcellularLocation>
</comment>
<keyword evidence="4" id="KW-0963">Cytoplasm</keyword>
<feature type="coiled-coil region" evidence="14">
    <location>
        <begin position="221"/>
        <end position="301"/>
    </location>
</feature>
<accession>H3CSB3</accession>
<feature type="domain" description="IF rod" evidence="15">
    <location>
        <begin position="12"/>
        <end position="323"/>
    </location>
</feature>
<dbReference type="PROSITE" id="PS51842">
    <property type="entry name" value="IF_ROD_2"/>
    <property type="match status" value="1"/>
</dbReference>
<name>H3CSB3_TETNG</name>
<evidence type="ECO:0000256" key="12">
    <source>
        <dbReference type="ARBA" id="ARBA00042964"/>
    </source>
</evidence>
<dbReference type="SMART" id="SM01391">
    <property type="entry name" value="Filament"/>
    <property type="match status" value="1"/>
</dbReference>
<dbReference type="GO" id="GO:0005737">
    <property type="term" value="C:cytoplasm"/>
    <property type="evidence" value="ECO:0007669"/>
    <property type="project" value="UniProtKB-SubCell"/>
</dbReference>
<evidence type="ECO:0000256" key="11">
    <source>
        <dbReference type="ARBA" id="ARBA00042886"/>
    </source>
</evidence>
<dbReference type="GO" id="GO:0045095">
    <property type="term" value="C:keratin filament"/>
    <property type="evidence" value="ECO:0007669"/>
    <property type="project" value="InterPro"/>
</dbReference>
<dbReference type="PROSITE" id="PS00226">
    <property type="entry name" value="IF_ROD_1"/>
    <property type="match status" value="1"/>
</dbReference>
<dbReference type="Ensembl" id="ENSTNIT00000011329.1">
    <property type="protein sequence ID" value="ENSTNIP00000011147.1"/>
    <property type="gene ID" value="ENSTNIG00000008317.1"/>
</dbReference>
<dbReference type="GO" id="GO:0016363">
    <property type="term" value="C:nuclear matrix"/>
    <property type="evidence" value="ECO:0007669"/>
    <property type="project" value="UniProtKB-SubCell"/>
</dbReference>
<dbReference type="InParanoid" id="H3CSB3"/>
<protein>
    <recommendedName>
        <fullName evidence="10">Keratin, type II cytoskeletal 8</fullName>
    </recommendedName>
    <alternativeName>
        <fullName evidence="12">Cytokeratin-8</fullName>
    </alternativeName>
    <alternativeName>
        <fullName evidence="11">Keratin-8</fullName>
    </alternativeName>
</protein>
<dbReference type="OMA" id="MSKPRDY"/>
<dbReference type="AlphaFoldDB" id="H3CSB3"/>
<feature type="coiled-coil region" evidence="14">
    <location>
        <begin position="16"/>
        <end position="113"/>
    </location>
</feature>
<reference evidence="16" key="2">
    <citation type="submission" date="2025-08" db="UniProtKB">
        <authorList>
            <consortium name="Ensembl"/>
        </authorList>
    </citation>
    <scope>IDENTIFICATION</scope>
</reference>
<dbReference type="Proteomes" id="UP000007303">
    <property type="component" value="Unassembled WGS sequence"/>
</dbReference>
<dbReference type="PRINTS" id="PR01276">
    <property type="entry name" value="TYPE2KERATIN"/>
</dbReference>
<evidence type="ECO:0000256" key="9">
    <source>
        <dbReference type="ARBA" id="ARBA00037766"/>
    </source>
</evidence>
<dbReference type="FunFam" id="1.20.5.1160:FF:000001">
    <property type="entry name" value="Keratin type II"/>
    <property type="match status" value="1"/>
</dbReference>